<sequence length="370" mass="38820">MKRIGGLLLVILGLAVAAFGVFRAVTAEDSTVVTVTVPGGDSQFIYTAPGVLTLVNDSVDVKLTAPEGSVQWAVASTKDAEAYVGEAPALKVTGLASWEEFATEVLPGTADGRKAIDDAVANSSFDLTASDMWLDAGAGEGSVETTLTADHAVEQSLIATTSKGVAPTLTLSWQRSLTVANPMPIIAIGVLLTLIGALMLLSARQEAALSKGIAGAYRERRERSEAQTSIFPKVSEREDVEMSTRSAYGASILPSANLDLRNRELSEEDRVVLPVEEATDPTKTTEPEQAEPAPTQAEPAAPQEGSAQAAIDGGEPDDLGKVDAGQSESQPVADVPASEDAGSQEPGEQDWRSLWNFSWGTPWQKGENNA</sequence>
<proteinExistence type="predicted"/>
<evidence type="ECO:0000256" key="1">
    <source>
        <dbReference type="SAM" id="MobiDB-lite"/>
    </source>
</evidence>
<reference evidence="3 4" key="1">
    <citation type="submission" date="2020-10" db="EMBL/GenBank/DDBJ databases">
        <title>Trueperella pecoris sp. nov. isolated from bovine and porcine specimens.</title>
        <authorList>
            <person name="Schoenecker L."/>
            <person name="Schnydrig P."/>
            <person name="Brodard I."/>
            <person name="Thomann A."/>
            <person name="Hemphill A."/>
            <person name="Rodriguez-Campos S."/>
            <person name="Perreten V."/>
            <person name="Jores J."/>
            <person name="Kittl S."/>
        </authorList>
    </citation>
    <scope>NUCLEOTIDE SEQUENCE [LARGE SCALE GENOMIC DNA]</scope>
    <source>
        <strain evidence="3 4">19OD0592</strain>
    </source>
</reference>
<feature type="region of interest" description="Disordered" evidence="1">
    <location>
        <begin position="268"/>
        <end position="370"/>
    </location>
</feature>
<dbReference type="AlphaFoldDB" id="A0A7M1R1Q3"/>
<feature type="region of interest" description="Disordered" evidence="1">
    <location>
        <begin position="217"/>
        <end position="242"/>
    </location>
</feature>
<feature type="compositionally biased region" description="Polar residues" evidence="1">
    <location>
        <begin position="355"/>
        <end position="370"/>
    </location>
</feature>
<evidence type="ECO:0000313" key="3">
    <source>
        <dbReference type="EMBL" id="QOR48220.1"/>
    </source>
</evidence>
<dbReference type="EMBL" id="CP063212">
    <property type="protein sequence ID" value="QOR48220.1"/>
    <property type="molecule type" value="Genomic_DNA"/>
</dbReference>
<feature type="transmembrane region" description="Helical" evidence="2">
    <location>
        <begin position="183"/>
        <end position="201"/>
    </location>
</feature>
<protein>
    <submittedName>
        <fullName evidence="3">Uncharacterized protein</fullName>
    </submittedName>
</protein>
<keyword evidence="2" id="KW-0472">Membrane</keyword>
<gene>
    <name evidence="3" type="ORF">INS90_02730</name>
</gene>
<feature type="compositionally biased region" description="Low complexity" evidence="1">
    <location>
        <begin position="290"/>
        <end position="304"/>
    </location>
</feature>
<keyword evidence="2" id="KW-1133">Transmembrane helix</keyword>
<evidence type="ECO:0000313" key="4">
    <source>
        <dbReference type="Proteomes" id="UP000594961"/>
    </source>
</evidence>
<keyword evidence="2" id="KW-0812">Transmembrane</keyword>
<evidence type="ECO:0000256" key="2">
    <source>
        <dbReference type="SAM" id="Phobius"/>
    </source>
</evidence>
<accession>A0A7M1R1Q3</accession>
<organism evidence="3 4">
    <name type="scientific">Trueperella pecoris</name>
    <dbReference type="NCBI Taxonomy" id="2733571"/>
    <lineage>
        <taxon>Bacteria</taxon>
        <taxon>Bacillati</taxon>
        <taxon>Actinomycetota</taxon>
        <taxon>Actinomycetes</taxon>
        <taxon>Actinomycetales</taxon>
        <taxon>Actinomycetaceae</taxon>
        <taxon>Trueperella</taxon>
    </lineage>
</organism>
<name>A0A7M1R1Q3_9ACTO</name>
<dbReference type="Proteomes" id="UP000594961">
    <property type="component" value="Chromosome"/>
</dbReference>
<dbReference type="RefSeq" id="WP_197554511.1">
    <property type="nucleotide sequence ID" value="NZ_CP063212.1"/>
</dbReference>